<evidence type="ECO:0000313" key="3">
    <source>
        <dbReference type="Proteomes" id="UP000000642"/>
    </source>
</evidence>
<protein>
    <submittedName>
        <fullName evidence="2">Hypothetical phage protein</fullName>
    </submittedName>
</protein>
<dbReference type="AlphaFoldDB" id="A1JR59"/>
<gene>
    <name evidence="2" type="ordered locus">YE2348</name>
</gene>
<sequence>MELTTIGAAHRRVQRERCLMTVCDLRRHGQSRTQQWLIRPKQRKPRLGSQSTGLRRCSKENAPTARTVRALVIRYASQLQR</sequence>
<accession>A1JR59</accession>
<feature type="region of interest" description="Disordered" evidence="1">
    <location>
        <begin position="34"/>
        <end position="61"/>
    </location>
</feature>
<proteinExistence type="predicted"/>
<evidence type="ECO:0000313" key="2">
    <source>
        <dbReference type="EMBL" id="CAL12401.1"/>
    </source>
</evidence>
<reference evidence="2 3" key="1">
    <citation type="journal article" date="2006" name="PLoS Genet.">
        <title>The complete genome sequence and comparative genome analysis of the high pathogenicity Yersinia enterocolitica strain 8081.</title>
        <authorList>
            <person name="Thomson N.R."/>
            <person name="Howard S."/>
            <person name="Wren B.W."/>
            <person name="Holden M.T.G."/>
            <person name="Crossman L."/>
            <person name="Challis G.L."/>
            <person name="Churcher C."/>
            <person name="Mungall K."/>
            <person name="Brooks K."/>
            <person name="Chillingworth T."/>
            <person name="Feltwell T."/>
            <person name="Abdellah Z."/>
            <person name="Hauser H."/>
            <person name="Jagels K."/>
            <person name="Maddison M."/>
            <person name="Moule S."/>
            <person name="Sanders M."/>
            <person name="Whitehead S."/>
            <person name="Quail M.A."/>
            <person name="Dougan G."/>
            <person name="Parkhill J."/>
            <person name="Prentice M.B."/>
        </authorList>
    </citation>
    <scope>NUCLEOTIDE SEQUENCE [LARGE SCALE GENOMIC DNA]</scope>
    <source>
        <strain evidence="3">NCTC 13174 / 8081</strain>
    </source>
</reference>
<dbReference type="Proteomes" id="UP000000642">
    <property type="component" value="Chromosome"/>
</dbReference>
<evidence type="ECO:0000256" key="1">
    <source>
        <dbReference type="SAM" id="MobiDB-lite"/>
    </source>
</evidence>
<dbReference type="HOGENOM" id="CLU_2573133_0_0_6"/>
<dbReference type="EMBL" id="AM286415">
    <property type="protein sequence ID" value="CAL12401.1"/>
    <property type="molecule type" value="Genomic_DNA"/>
</dbReference>
<dbReference type="KEGG" id="yen:YE2348"/>
<name>A1JR59_YERE8</name>
<organism evidence="2 3">
    <name type="scientific">Yersinia enterocolitica serotype O:8 / biotype 1B (strain NCTC 13174 / 8081)</name>
    <dbReference type="NCBI Taxonomy" id="393305"/>
    <lineage>
        <taxon>Bacteria</taxon>
        <taxon>Pseudomonadati</taxon>
        <taxon>Pseudomonadota</taxon>
        <taxon>Gammaproteobacteria</taxon>
        <taxon>Enterobacterales</taxon>
        <taxon>Yersiniaceae</taxon>
        <taxon>Yersinia</taxon>
    </lineage>
</organism>